<feature type="transmembrane region" description="Helical" evidence="1">
    <location>
        <begin position="44"/>
        <end position="61"/>
    </location>
</feature>
<dbReference type="AlphaFoldDB" id="A0A5C8K917"/>
<organism evidence="2 3">
    <name type="scientific">Pontibacter qinzhouensis</name>
    <dbReference type="NCBI Taxonomy" id="2603253"/>
    <lineage>
        <taxon>Bacteria</taxon>
        <taxon>Pseudomonadati</taxon>
        <taxon>Bacteroidota</taxon>
        <taxon>Cytophagia</taxon>
        <taxon>Cytophagales</taxon>
        <taxon>Hymenobacteraceae</taxon>
        <taxon>Pontibacter</taxon>
    </lineage>
</organism>
<accession>A0A5C8K917</accession>
<evidence type="ECO:0000313" key="2">
    <source>
        <dbReference type="EMBL" id="TXK50533.1"/>
    </source>
</evidence>
<comment type="caution">
    <text evidence="2">The sequence shown here is derived from an EMBL/GenBank/DDBJ whole genome shotgun (WGS) entry which is preliminary data.</text>
</comment>
<dbReference type="OrthoDB" id="854126at2"/>
<protein>
    <submittedName>
        <fullName evidence="2">Uncharacterized protein</fullName>
    </submittedName>
</protein>
<keyword evidence="1" id="KW-1133">Transmembrane helix</keyword>
<keyword evidence="1" id="KW-0812">Transmembrane</keyword>
<name>A0A5C8K917_9BACT</name>
<keyword evidence="3" id="KW-1185">Reference proteome</keyword>
<evidence type="ECO:0000256" key="1">
    <source>
        <dbReference type="SAM" id="Phobius"/>
    </source>
</evidence>
<dbReference type="EMBL" id="VRTY01000012">
    <property type="protein sequence ID" value="TXK50533.1"/>
    <property type="molecule type" value="Genomic_DNA"/>
</dbReference>
<keyword evidence="1" id="KW-0472">Membrane</keyword>
<evidence type="ECO:0000313" key="3">
    <source>
        <dbReference type="Proteomes" id="UP000321926"/>
    </source>
</evidence>
<proteinExistence type="predicted"/>
<dbReference type="RefSeq" id="WP_147920659.1">
    <property type="nucleotide sequence ID" value="NZ_VRTY01000012.1"/>
</dbReference>
<dbReference type="Proteomes" id="UP000321926">
    <property type="component" value="Unassembled WGS sequence"/>
</dbReference>
<gene>
    <name evidence="2" type="ORF">FVR03_04950</name>
</gene>
<reference evidence="2 3" key="1">
    <citation type="submission" date="2019-08" db="EMBL/GenBank/DDBJ databases">
        <authorList>
            <person name="Shi S."/>
        </authorList>
    </citation>
    <scope>NUCLEOTIDE SEQUENCE [LARGE SCALE GENOMIC DNA]</scope>
    <source>
        <strain evidence="2 3">GY10130</strain>
    </source>
</reference>
<sequence>MENNNNMSLSNMLKNPGDLLEIARNPGKFGLDTFKSLSNQQKQYVAFAAAAGLLIYGYMVNRH</sequence>